<dbReference type="RefSeq" id="WP_094061506.1">
    <property type="nucleotide sequence ID" value="NZ_CP022530.1"/>
</dbReference>
<dbReference type="AlphaFoldDB" id="A0A222FNK5"/>
<dbReference type="KEGG" id="bsan:CHH28_17380"/>
<feature type="transmembrane region" description="Helical" evidence="1">
    <location>
        <begin position="163"/>
        <end position="189"/>
    </location>
</feature>
<organism evidence="2 3">
    <name type="scientific">Bacterioplanes sanyensis</name>
    <dbReference type="NCBI Taxonomy" id="1249553"/>
    <lineage>
        <taxon>Bacteria</taxon>
        <taxon>Pseudomonadati</taxon>
        <taxon>Pseudomonadota</taxon>
        <taxon>Gammaproteobacteria</taxon>
        <taxon>Oceanospirillales</taxon>
        <taxon>Oceanospirillaceae</taxon>
        <taxon>Bacterioplanes</taxon>
    </lineage>
</organism>
<keyword evidence="1" id="KW-0472">Membrane</keyword>
<dbReference type="Proteomes" id="UP000202440">
    <property type="component" value="Chromosome"/>
</dbReference>
<keyword evidence="1" id="KW-0812">Transmembrane</keyword>
<dbReference type="EMBL" id="CP022530">
    <property type="protein sequence ID" value="ASP40339.1"/>
    <property type="molecule type" value="Genomic_DNA"/>
</dbReference>
<name>A0A222FNK5_9GAMM</name>
<proteinExistence type="predicted"/>
<keyword evidence="1" id="KW-1133">Transmembrane helix</keyword>
<reference evidence="2 3" key="1">
    <citation type="submission" date="2017-07" db="EMBL/GenBank/DDBJ databases">
        <title>Annotated genome sequence of Bacterioplanes sanyensis isolated from Red Sea.</title>
        <authorList>
            <person name="Rehman Z.U."/>
        </authorList>
    </citation>
    <scope>NUCLEOTIDE SEQUENCE [LARGE SCALE GENOMIC DNA]</scope>
    <source>
        <strain evidence="2 3">NV9</strain>
    </source>
</reference>
<feature type="transmembrane region" description="Helical" evidence="1">
    <location>
        <begin position="140"/>
        <end position="157"/>
    </location>
</feature>
<evidence type="ECO:0000313" key="3">
    <source>
        <dbReference type="Proteomes" id="UP000202440"/>
    </source>
</evidence>
<sequence>MQLDINQTILILAPIIVGVLAMFMRLPSAIDAMLKVRAYKGTRESEALAKLSAQSPDISCYKGLYQEALLKEVFGKNADVTDSEVIDRFEMDLEAAKLYVEKKDELKLEMVAGEWRFVPNHLVFLGLRFTRSKVMKLRELMAYFAFFAILFVLTVWLSRDGAVLFEVIVAIIFMCACVFAEVKTLLALVDLIETRSSKSVADDLNGRLRHKDKSTITAS</sequence>
<accession>A0A222FNK5</accession>
<keyword evidence="3" id="KW-1185">Reference proteome</keyword>
<protein>
    <submittedName>
        <fullName evidence="2">Uncharacterized protein</fullName>
    </submittedName>
</protein>
<evidence type="ECO:0000313" key="2">
    <source>
        <dbReference type="EMBL" id="ASP40339.1"/>
    </source>
</evidence>
<evidence type="ECO:0000256" key="1">
    <source>
        <dbReference type="SAM" id="Phobius"/>
    </source>
</evidence>
<gene>
    <name evidence="2" type="ORF">CHH28_17380</name>
</gene>
<feature type="transmembrane region" description="Helical" evidence="1">
    <location>
        <begin position="6"/>
        <end position="26"/>
    </location>
</feature>